<evidence type="ECO:0008006" key="2">
    <source>
        <dbReference type="Google" id="ProtNLM"/>
    </source>
</evidence>
<dbReference type="CDD" id="cd12954">
    <property type="entry name" value="MMP_TTHA0227_like_1"/>
    <property type="match status" value="1"/>
</dbReference>
<dbReference type="Gene3D" id="3.30.2010.20">
    <property type="match status" value="1"/>
</dbReference>
<protein>
    <recommendedName>
        <fullName evidence="2">Peptidase</fullName>
    </recommendedName>
</protein>
<sequence>MCMALPSAFPRTHDRHGRTPRYVRLFPGLPVWKTRRETFDSTVALVISELTERWPEVATIEFATEDVPPSDPAPWEDHGVVLARVFPADRRKGLGDRIVLYRLPITMRIPPVDLYSALRALIAERISHILYISPEELDSLS</sequence>
<organism evidence="1">
    <name type="scientific">Schaalia odontolytica</name>
    <dbReference type="NCBI Taxonomy" id="1660"/>
    <lineage>
        <taxon>Bacteria</taxon>
        <taxon>Bacillati</taxon>
        <taxon>Actinomycetota</taxon>
        <taxon>Actinomycetes</taxon>
        <taxon>Actinomycetales</taxon>
        <taxon>Actinomycetaceae</taxon>
        <taxon>Schaalia</taxon>
    </lineage>
</organism>
<dbReference type="EMBL" id="CACRSM010000002">
    <property type="protein sequence ID" value="VYS99265.1"/>
    <property type="molecule type" value="Genomic_DNA"/>
</dbReference>
<dbReference type="InterPro" id="IPR038555">
    <property type="entry name" value="Zincin_1_sf"/>
</dbReference>
<evidence type="ECO:0000313" key="1">
    <source>
        <dbReference type="EMBL" id="VYS99265.1"/>
    </source>
</evidence>
<dbReference type="SUPFAM" id="SSF55486">
    <property type="entry name" value="Metalloproteases ('zincins'), catalytic domain"/>
    <property type="match status" value="1"/>
</dbReference>
<gene>
    <name evidence="1" type="ORF">AOLFYP35_01127</name>
</gene>
<accession>A0A6N2T656</accession>
<proteinExistence type="predicted"/>
<name>A0A6N2T656_9ACTO</name>
<reference evidence="1" key="1">
    <citation type="submission" date="2019-11" db="EMBL/GenBank/DDBJ databases">
        <authorList>
            <person name="Feng L."/>
        </authorList>
    </citation>
    <scope>NUCLEOTIDE SEQUENCE</scope>
    <source>
        <strain evidence="1">AodontolyticusLFYP35</strain>
    </source>
</reference>
<dbReference type="AlphaFoldDB" id="A0A6N2T656"/>